<feature type="domain" description="C2H2-type" evidence="7">
    <location>
        <begin position="118"/>
        <end position="142"/>
    </location>
</feature>
<dbReference type="Gene3D" id="3.30.160.60">
    <property type="entry name" value="Classic Zinc Finger"/>
    <property type="match status" value="2"/>
</dbReference>
<dbReference type="KEGG" id="loa:LOAG_19025"/>
<reference evidence="8" key="1">
    <citation type="submission" date="2012-04" db="EMBL/GenBank/DDBJ databases">
        <title>The Genome Sequence of Loa loa.</title>
        <authorList>
            <consortium name="The Broad Institute Genome Sequencing Platform"/>
            <consortium name="Broad Institute Genome Sequencing Center for Infectious Disease"/>
            <person name="Nutman T.B."/>
            <person name="Fink D.L."/>
            <person name="Russ C."/>
            <person name="Young S."/>
            <person name="Zeng Q."/>
            <person name="Gargeya S."/>
            <person name="Alvarado L."/>
            <person name="Berlin A."/>
            <person name="Chapman S.B."/>
            <person name="Chen Z."/>
            <person name="Freedman E."/>
            <person name="Gellesch M."/>
            <person name="Goldberg J."/>
            <person name="Griggs A."/>
            <person name="Gujja S."/>
            <person name="Heilman E.R."/>
            <person name="Heiman D."/>
            <person name="Howarth C."/>
            <person name="Mehta T."/>
            <person name="Neiman D."/>
            <person name="Pearson M."/>
            <person name="Roberts A."/>
            <person name="Saif S."/>
            <person name="Shea T."/>
            <person name="Shenoy N."/>
            <person name="Sisk P."/>
            <person name="Stolte C."/>
            <person name="Sykes S."/>
            <person name="White J."/>
            <person name="Yandava C."/>
            <person name="Haas B."/>
            <person name="Henn M.R."/>
            <person name="Nusbaum C."/>
            <person name="Birren B."/>
        </authorList>
    </citation>
    <scope>NUCLEOTIDE SEQUENCE [LARGE SCALE GENOMIC DNA]</scope>
</reference>
<dbReference type="InterPro" id="IPR036236">
    <property type="entry name" value="Znf_C2H2_sf"/>
</dbReference>
<dbReference type="GO" id="GO:0000981">
    <property type="term" value="F:DNA-binding transcription factor activity, RNA polymerase II-specific"/>
    <property type="evidence" value="ECO:0007669"/>
    <property type="project" value="TreeGrafter"/>
</dbReference>
<gene>
    <name evidence="8" type="ORF">LOAG_19025</name>
</gene>
<proteinExistence type="predicted"/>
<feature type="region of interest" description="Disordered" evidence="6">
    <location>
        <begin position="23"/>
        <end position="54"/>
    </location>
</feature>
<dbReference type="OrthoDB" id="40579at2759"/>
<evidence type="ECO:0000256" key="3">
    <source>
        <dbReference type="ARBA" id="ARBA00022771"/>
    </source>
</evidence>
<evidence type="ECO:0000313" key="8">
    <source>
        <dbReference type="EMBL" id="EJD73558.1"/>
    </source>
</evidence>
<protein>
    <submittedName>
        <fullName evidence="8">Zinc finger protein</fullName>
    </submittedName>
</protein>
<dbReference type="SUPFAM" id="SSF57667">
    <property type="entry name" value="beta-beta-alpha zinc fingers"/>
    <property type="match status" value="2"/>
</dbReference>
<keyword evidence="3 5" id="KW-0863">Zinc-finger</keyword>
<evidence type="ECO:0000256" key="6">
    <source>
        <dbReference type="SAM" id="MobiDB-lite"/>
    </source>
</evidence>
<evidence type="ECO:0000256" key="5">
    <source>
        <dbReference type="PROSITE-ProRule" id="PRU00042"/>
    </source>
</evidence>
<dbReference type="GO" id="GO:0008270">
    <property type="term" value="F:zinc ion binding"/>
    <property type="evidence" value="ECO:0007669"/>
    <property type="project" value="UniProtKB-KW"/>
</dbReference>
<keyword evidence="1" id="KW-0479">Metal-binding</keyword>
<dbReference type="PROSITE" id="PS00028">
    <property type="entry name" value="ZINC_FINGER_C2H2_1"/>
    <property type="match status" value="3"/>
</dbReference>
<dbReference type="GO" id="GO:0000977">
    <property type="term" value="F:RNA polymerase II transcription regulatory region sequence-specific DNA binding"/>
    <property type="evidence" value="ECO:0007669"/>
    <property type="project" value="TreeGrafter"/>
</dbReference>
<evidence type="ECO:0000256" key="2">
    <source>
        <dbReference type="ARBA" id="ARBA00022737"/>
    </source>
</evidence>
<keyword evidence="2" id="KW-0677">Repeat</keyword>
<name>A0A1S0UDW6_LOALO</name>
<dbReference type="EMBL" id="JH713024">
    <property type="protein sequence ID" value="EJD73558.1"/>
    <property type="molecule type" value="Genomic_DNA"/>
</dbReference>
<accession>A0A1S0UDW6</accession>
<dbReference type="AlphaFoldDB" id="A0A1S0UDW6"/>
<evidence type="ECO:0000256" key="4">
    <source>
        <dbReference type="ARBA" id="ARBA00022833"/>
    </source>
</evidence>
<dbReference type="PROSITE" id="PS50157">
    <property type="entry name" value="ZINC_FINGER_C2H2_2"/>
    <property type="match status" value="4"/>
</dbReference>
<evidence type="ECO:0000259" key="7">
    <source>
        <dbReference type="PROSITE" id="PS50157"/>
    </source>
</evidence>
<dbReference type="InterPro" id="IPR013087">
    <property type="entry name" value="Znf_C2H2_type"/>
</dbReference>
<dbReference type="PANTHER" id="PTHR24409">
    <property type="entry name" value="ZINC FINGER PROTEIN 142"/>
    <property type="match status" value="1"/>
</dbReference>
<dbReference type="InParanoid" id="A0A1S0UDW6"/>
<feature type="non-terminal residue" evidence="8">
    <location>
        <position position="1"/>
    </location>
</feature>
<dbReference type="GO" id="GO:0005634">
    <property type="term" value="C:nucleus"/>
    <property type="evidence" value="ECO:0007669"/>
    <property type="project" value="TreeGrafter"/>
</dbReference>
<feature type="domain" description="C2H2-type" evidence="7">
    <location>
        <begin position="62"/>
        <end position="94"/>
    </location>
</feature>
<sequence length="320" mass="37553">VKKHKYPDVNCNETTWDNQCLEHRQKHSEPSPIHHKQPGSGKEIRNHASSFSAQREVDQPKFICEKCGSSFNHMSSLLRHKKQRCRASHGQKYECRYCNATMLIYKEYLEHLKRHEKYRCTYPECGREFHSSVGFRQHYGIHQPKLLCENCGKFISLTSGLQNHKRKYHGVRDMKMYECPHPDCNATMRGKREYDEHFKTHPKPFRYQCKHPDCGKEFHQSSLFFQHKKFCQHKSKSQTEDNPQLGHTLADTRNHHIAGQSSVGQQDRSSNEYPLEKFNIIDDLDGSIFDDLNIPDDVVVEIEDINIDDSDIFDGVVFNE</sequence>
<keyword evidence="4" id="KW-0862">Zinc</keyword>
<dbReference type="CTD" id="9950248"/>
<dbReference type="PANTHER" id="PTHR24409:SF295">
    <property type="entry name" value="AZ2-RELATED"/>
    <property type="match status" value="1"/>
</dbReference>
<organism evidence="8">
    <name type="scientific">Loa loa</name>
    <name type="common">Eye worm</name>
    <name type="synonym">Filaria loa</name>
    <dbReference type="NCBI Taxonomy" id="7209"/>
    <lineage>
        <taxon>Eukaryota</taxon>
        <taxon>Metazoa</taxon>
        <taxon>Ecdysozoa</taxon>
        <taxon>Nematoda</taxon>
        <taxon>Chromadorea</taxon>
        <taxon>Rhabditida</taxon>
        <taxon>Spirurina</taxon>
        <taxon>Spiruromorpha</taxon>
        <taxon>Filarioidea</taxon>
        <taxon>Onchocercidae</taxon>
        <taxon>Loa</taxon>
    </lineage>
</organism>
<dbReference type="GeneID" id="9950248"/>
<feature type="domain" description="C2H2-type" evidence="7">
    <location>
        <begin position="146"/>
        <end position="169"/>
    </location>
</feature>
<feature type="domain" description="C2H2-type" evidence="7">
    <location>
        <begin position="207"/>
        <end position="238"/>
    </location>
</feature>
<dbReference type="SMART" id="SM00355">
    <property type="entry name" value="ZnF_C2H2"/>
    <property type="match status" value="7"/>
</dbReference>
<dbReference type="RefSeq" id="XP_020304517.1">
    <property type="nucleotide sequence ID" value="XM_020451682.1"/>
</dbReference>
<evidence type="ECO:0000256" key="1">
    <source>
        <dbReference type="ARBA" id="ARBA00022723"/>
    </source>
</evidence>